<dbReference type="SMART" id="SM00175">
    <property type="entry name" value="RAB"/>
    <property type="match status" value="1"/>
</dbReference>
<feature type="compositionally biased region" description="Polar residues" evidence="4">
    <location>
        <begin position="1562"/>
        <end position="1571"/>
    </location>
</feature>
<feature type="compositionally biased region" description="Basic and acidic residues" evidence="4">
    <location>
        <begin position="1229"/>
        <end position="1249"/>
    </location>
</feature>
<feature type="compositionally biased region" description="Acidic residues" evidence="4">
    <location>
        <begin position="665"/>
        <end position="677"/>
    </location>
</feature>
<feature type="compositionally biased region" description="Polar residues" evidence="4">
    <location>
        <begin position="620"/>
        <end position="641"/>
    </location>
</feature>
<feature type="compositionally biased region" description="Basic residues" evidence="4">
    <location>
        <begin position="543"/>
        <end position="560"/>
    </location>
</feature>
<dbReference type="PRINTS" id="PR00449">
    <property type="entry name" value="RASTRNSFRMNG"/>
</dbReference>
<feature type="compositionally biased region" description="Polar residues" evidence="4">
    <location>
        <begin position="1463"/>
        <end position="1474"/>
    </location>
</feature>
<dbReference type="CTD" id="401258"/>
<dbReference type="PROSITE" id="PS51419">
    <property type="entry name" value="RAB"/>
    <property type="match status" value="1"/>
</dbReference>
<feature type="compositionally biased region" description="Basic and acidic residues" evidence="4">
    <location>
        <begin position="1483"/>
        <end position="1496"/>
    </location>
</feature>
<feature type="compositionally biased region" description="Polar residues" evidence="4">
    <location>
        <begin position="1497"/>
        <end position="1510"/>
    </location>
</feature>
<dbReference type="FunFam" id="3.40.50.300:FF:001129">
    <property type="entry name" value="ras-related protein Rab-44 isoform X2"/>
    <property type="match status" value="1"/>
</dbReference>
<dbReference type="PROSITE" id="PS51420">
    <property type="entry name" value="RHO"/>
    <property type="match status" value="1"/>
</dbReference>
<feature type="compositionally biased region" description="Polar residues" evidence="4">
    <location>
        <begin position="1173"/>
        <end position="1185"/>
    </location>
</feature>
<name>A0A6P7IM19_9TELE</name>
<dbReference type="SMART" id="SM00174">
    <property type="entry name" value="RHO"/>
    <property type="match status" value="1"/>
</dbReference>
<dbReference type="PROSITE" id="PS51421">
    <property type="entry name" value="RAS"/>
    <property type="match status" value="1"/>
</dbReference>
<keyword evidence="2" id="KW-0342">GTP-binding</keyword>
<feature type="compositionally biased region" description="Low complexity" evidence="4">
    <location>
        <begin position="601"/>
        <end position="619"/>
    </location>
</feature>
<feature type="compositionally biased region" description="Basic and acidic residues" evidence="4">
    <location>
        <begin position="1314"/>
        <end position="1327"/>
    </location>
</feature>
<feature type="compositionally biased region" description="Polar residues" evidence="4">
    <location>
        <begin position="1698"/>
        <end position="1707"/>
    </location>
</feature>
<feature type="region of interest" description="Disordered" evidence="4">
    <location>
        <begin position="1425"/>
        <end position="1637"/>
    </location>
</feature>
<evidence type="ECO:0000256" key="1">
    <source>
        <dbReference type="ARBA" id="ARBA00022741"/>
    </source>
</evidence>
<feature type="compositionally biased region" description="Basic residues" evidence="4">
    <location>
        <begin position="1132"/>
        <end position="1145"/>
    </location>
</feature>
<dbReference type="InterPro" id="IPR050227">
    <property type="entry name" value="Rab"/>
</dbReference>
<feature type="region of interest" description="Disordered" evidence="4">
    <location>
        <begin position="1"/>
        <end position="130"/>
    </location>
</feature>
<feature type="compositionally biased region" description="Basic and acidic residues" evidence="4">
    <location>
        <begin position="113"/>
        <end position="124"/>
    </location>
</feature>
<feature type="compositionally biased region" description="Polar residues" evidence="4">
    <location>
        <begin position="46"/>
        <end position="60"/>
    </location>
</feature>
<dbReference type="InterPro" id="IPR005225">
    <property type="entry name" value="Small_GTP-bd"/>
</dbReference>
<feature type="region of interest" description="Disordered" evidence="4">
    <location>
        <begin position="1298"/>
        <end position="1364"/>
    </location>
</feature>
<dbReference type="Proteomes" id="UP000515145">
    <property type="component" value="Chromosome 5"/>
</dbReference>
<accession>A0A6P7IM19</accession>
<evidence type="ECO:0000256" key="4">
    <source>
        <dbReference type="SAM" id="MobiDB-lite"/>
    </source>
</evidence>
<dbReference type="Pfam" id="PF00071">
    <property type="entry name" value="Ras"/>
    <property type="match status" value="1"/>
</dbReference>
<dbReference type="SUPFAM" id="SSF52540">
    <property type="entry name" value="P-loop containing nucleoside triphosphate hydrolases"/>
    <property type="match status" value="1"/>
</dbReference>
<feature type="compositionally biased region" description="Basic and acidic residues" evidence="4">
    <location>
        <begin position="561"/>
        <end position="572"/>
    </location>
</feature>
<evidence type="ECO:0000313" key="6">
    <source>
        <dbReference type="RefSeq" id="XP_028261379.1"/>
    </source>
</evidence>
<feature type="compositionally biased region" description="Basic and acidic residues" evidence="4">
    <location>
        <begin position="586"/>
        <end position="600"/>
    </location>
</feature>
<feature type="region of interest" description="Disordered" evidence="4">
    <location>
        <begin position="1223"/>
        <end position="1257"/>
    </location>
</feature>
<evidence type="ECO:0000313" key="5">
    <source>
        <dbReference type="Proteomes" id="UP000515145"/>
    </source>
</evidence>
<dbReference type="GeneID" id="114435685"/>
<dbReference type="RefSeq" id="XP_028261379.1">
    <property type="nucleotide sequence ID" value="XM_028405578.1"/>
</dbReference>
<keyword evidence="5" id="KW-1185">Reference proteome</keyword>
<evidence type="ECO:0000256" key="2">
    <source>
        <dbReference type="ARBA" id="ARBA00023134"/>
    </source>
</evidence>
<feature type="compositionally biased region" description="Polar residues" evidence="4">
    <location>
        <begin position="810"/>
        <end position="819"/>
    </location>
</feature>
<gene>
    <name evidence="6" type="primary">rab44</name>
</gene>
<feature type="compositionally biased region" description="Basic and acidic residues" evidence="4">
    <location>
        <begin position="887"/>
        <end position="905"/>
    </location>
</feature>
<feature type="compositionally biased region" description="Polar residues" evidence="4">
    <location>
        <begin position="838"/>
        <end position="853"/>
    </location>
</feature>
<feature type="compositionally biased region" description="Basic residues" evidence="4">
    <location>
        <begin position="828"/>
        <end position="837"/>
    </location>
</feature>
<dbReference type="NCBIfam" id="TIGR00231">
    <property type="entry name" value="small_GTP"/>
    <property type="match status" value="1"/>
</dbReference>
<proteinExistence type="predicted"/>
<feature type="region of interest" description="Disordered" evidence="4">
    <location>
        <begin position="744"/>
        <end position="905"/>
    </location>
</feature>
<dbReference type="PANTHER" id="PTHR47977">
    <property type="entry name" value="RAS-RELATED PROTEIN RAB"/>
    <property type="match status" value="1"/>
</dbReference>
<dbReference type="SMART" id="SM00176">
    <property type="entry name" value="RAN"/>
    <property type="match status" value="1"/>
</dbReference>
<protein>
    <submittedName>
        <fullName evidence="6">Uncharacterized protein rab44 isoform X1</fullName>
    </submittedName>
</protein>
<dbReference type="Gene3D" id="3.40.50.300">
    <property type="entry name" value="P-loop containing nucleotide triphosphate hydrolases"/>
    <property type="match status" value="1"/>
</dbReference>
<keyword evidence="3" id="KW-0449">Lipoprotein</keyword>
<feature type="compositionally biased region" description="Basic and acidic residues" evidence="4">
    <location>
        <begin position="1046"/>
        <end position="1074"/>
    </location>
</feature>
<dbReference type="InParanoid" id="A0A6P7IM19"/>
<evidence type="ECO:0000256" key="3">
    <source>
        <dbReference type="ARBA" id="ARBA00023288"/>
    </source>
</evidence>
<feature type="compositionally biased region" description="Basic residues" evidence="4">
    <location>
        <begin position="1"/>
        <end position="13"/>
    </location>
</feature>
<sequence length="1905" mass="211068">MSAQSSRKKRLGSRRTAPNQNETSKFHFTDATSVAQHHVPEENADAFNQLSEPGSSKSATQPPPSPEATMNRRKLGTSRRNKGRHDESEPREEDIKGNKMLETVQTSLPLQLERQEELSRESKCDMSAVSDSSSHLAAVHDEVKNPTAPTHPEDVAEVLNPLTPYVMKICENKTKLEGVDSLQAEKVEEKAHVPISILSVFSNPSVDKQQINTQPTGKLADDKLSHVHSVTGIETNKRDYDLFRQVELLQGNTLLSESHAESDIKCSVEQEIFSLPKQKLSINEEHFLNLSVVRDDQHSEDAETQMQDMYPNVYSPESLIFNNTDSCSEARTQREGITDTYQRELNVGVQNESVVPGMEAVHESDDDDAVLKLQETQEILQVDLSSESMIIDVTENSEIDENLADLIEIRSTDQSEVMVESAATKQEVANPDGENTKRPVNENSLETFDQKNEEYHVYDSQQDWMNTTERADSAHSTIYEGEGQIEDDVKHSAGPIIDQDKEEVLNISLQTPSEISAPFDSQHQDSSVDPDEQSPTSFDLSGSKRKLGSSRRNKGRRHVREAKEDVLEKTGGDQEETITVSSPTETMEKEEFSQGTEHDVVLSVSHDSSMLSVSPPGSSFEDQNLSAANSTETELQSSVPTSEERQAEFDVEVSDKSADTTLEGVDTEEETGADYSEDVVKKIQGEEIKPPQTQETLQVDFSSESVMDNATENPEIISVNLRQEIELIAANVSNPDEQRAGYLANESSFEPTQNVGTTQTSDIGRDIAQGVDNIKSSIKQTLHQEKGEISSPIEESKSRIHTFKSETHGDSQLQDSSVSADDETNAGFHHRGNRRKLGSSQRSKNKQSVSESQKPLEEADGNASGNKLSETSEIQLPLETGGQENSMEPKLDQEDAFKTPQPEDKNAHISTLIHAPLDSEPQQKDTNFNFGNNTVELGLSEEISTETLLEGTDKSDITQFEDIQPNAHSGTLAGVSEFSSLDSHLNHAIPQQLKEPELSDEGLTSPQTVNKEGDVDKELTSNTENSCPREFTQVEHSVEQETFSSLKEELAREEELNEHYHSSEVRGDQQTDARINKEAVNAVKMQEMHKIDYSSVKFSLLPSETNAPLETQPQDSSNSFKEEMHTGLGRAGNRRKLGSSRRNQPRQHVDAAHDKPEAETEDDTRGNEAFKTTKLQLANETTPQEQIKDLKSEENISNIHPTLIEEANTEDIVTDITLTAGQDSFFKSSSKDVSKKEDRHNPGNKHKTDQMQMPQSSVWKGDLDVQNISTSTPSQVQNTGESSFVLQEVHEQQTVGETRFHAAQEVAVDASNEEPAKSEHLHVEPIQRKRKMGSTRRTKLNRKQDMDNEDETKESEFDTVADVRTPDRMDEILFTAEVSQSSQSHNVEVVNVVDFVSDVKNDGKRNVALNTEVAPNTESLVSFCESMQSDEKRPEGVKVPQKQDTNEQKPHTVSEGAHGENLQMKSTSPNLSMTNRRRKMGSTRKDLGSWTKEKDVLQSQDVNNESTETEASVVDVKAETAPGSGGQEAKLHKEPNDGDSETPIETEKYNVSASKFKHQQTVEENPASQDGSAGEEHQPTPSNLPSTSPKQDSMSESAYGGRRRKMGSHRKSHRPQSYQDHQEGRITGAQNGRDARSITEEDAATAAEELLGLDKTSEGKEIDKKLSSTISMSEAAGKQVPVSDQTTVRPSKGEIHLSQESQSQVTLGHSRGSGVGSEGFNVVMVGDSSVGKTSFMKRAQSGKFSLEIPASIGLDSCTWTVVVDGKPVVLHVWDTAGQERFRSITKQVFHKAQAFLLMYDVTSSQSFSAVSYWANCIQESAAENVTILLLGNKSDQAQRQVKTQQGEILAKEYNYEFMECSAATGENVIHSLETVARMLSQRFDTRKEVTVLHKETKQKKSSGCC</sequence>
<reference evidence="6" key="1">
    <citation type="submission" date="2025-08" db="UniProtKB">
        <authorList>
            <consortium name="RefSeq"/>
        </authorList>
    </citation>
    <scope>IDENTIFICATION</scope>
</reference>
<dbReference type="SMART" id="SM00173">
    <property type="entry name" value="RAS"/>
    <property type="match status" value="1"/>
</dbReference>
<feature type="region of interest" description="Disordered" evidence="4">
    <location>
        <begin position="1104"/>
        <end position="1194"/>
    </location>
</feature>
<feature type="compositionally biased region" description="Polar residues" evidence="4">
    <location>
        <begin position="1104"/>
        <end position="1119"/>
    </location>
</feature>
<feature type="compositionally biased region" description="Polar residues" evidence="4">
    <location>
        <begin position="513"/>
        <end position="539"/>
    </location>
</feature>
<feature type="compositionally biased region" description="Acidic residues" evidence="4">
    <location>
        <begin position="1347"/>
        <end position="1359"/>
    </location>
</feature>
<feature type="compositionally biased region" description="Polar residues" evidence="4">
    <location>
        <begin position="1579"/>
        <end position="1596"/>
    </location>
</feature>
<feature type="compositionally biased region" description="Basic residues" evidence="4">
    <location>
        <begin position="1601"/>
        <end position="1614"/>
    </location>
</feature>
<feature type="compositionally biased region" description="Basic and acidic residues" evidence="4">
    <location>
        <begin position="1147"/>
        <end position="1168"/>
    </location>
</feature>
<feature type="compositionally biased region" description="Basic and acidic residues" evidence="4">
    <location>
        <begin position="84"/>
        <end position="99"/>
    </location>
</feature>
<feature type="compositionally biased region" description="Basic and acidic residues" evidence="4">
    <location>
        <begin position="642"/>
        <end position="658"/>
    </location>
</feature>
<feature type="region of interest" description="Disordered" evidence="4">
    <location>
        <begin position="1692"/>
        <end position="1711"/>
    </location>
</feature>
<dbReference type="GO" id="GO:0003924">
    <property type="term" value="F:GTPase activity"/>
    <property type="evidence" value="ECO:0007669"/>
    <property type="project" value="InterPro"/>
</dbReference>
<feature type="region of interest" description="Disordered" evidence="4">
    <location>
        <begin position="513"/>
        <end position="677"/>
    </location>
</feature>
<organism evidence="5 6">
    <name type="scientific">Parambassis ranga</name>
    <name type="common">Indian glassy fish</name>
    <dbReference type="NCBI Taxonomy" id="210632"/>
    <lineage>
        <taxon>Eukaryota</taxon>
        <taxon>Metazoa</taxon>
        <taxon>Chordata</taxon>
        <taxon>Craniata</taxon>
        <taxon>Vertebrata</taxon>
        <taxon>Euteleostomi</taxon>
        <taxon>Actinopterygii</taxon>
        <taxon>Neopterygii</taxon>
        <taxon>Teleostei</taxon>
        <taxon>Neoteleostei</taxon>
        <taxon>Acanthomorphata</taxon>
        <taxon>Ovalentaria</taxon>
        <taxon>Ambassidae</taxon>
        <taxon>Parambassis</taxon>
    </lineage>
</organism>
<dbReference type="InterPro" id="IPR001806">
    <property type="entry name" value="Small_GTPase"/>
</dbReference>
<dbReference type="OrthoDB" id="9989112at2759"/>
<keyword evidence="1" id="KW-0547">Nucleotide-binding</keyword>
<feature type="compositionally biased region" description="Basic and acidic residues" evidence="4">
    <location>
        <begin position="782"/>
        <end position="809"/>
    </location>
</feature>
<feature type="compositionally biased region" description="Basic residues" evidence="4">
    <location>
        <begin position="1328"/>
        <end position="1341"/>
    </location>
</feature>
<dbReference type="InterPro" id="IPR027417">
    <property type="entry name" value="P-loop_NTPase"/>
</dbReference>
<feature type="compositionally biased region" description="Polar residues" evidence="4">
    <location>
        <begin position="863"/>
        <end position="874"/>
    </location>
</feature>
<dbReference type="GO" id="GO:0005525">
    <property type="term" value="F:GTP binding"/>
    <property type="evidence" value="ECO:0007669"/>
    <property type="project" value="UniProtKB-KW"/>
</dbReference>
<feature type="compositionally biased region" description="Polar residues" evidence="4">
    <location>
        <begin position="745"/>
        <end position="762"/>
    </location>
</feature>
<feature type="region of interest" description="Disordered" evidence="4">
    <location>
        <begin position="986"/>
        <end position="1074"/>
    </location>
</feature>
<feature type="compositionally biased region" description="Basic residues" evidence="4">
    <location>
        <begin position="71"/>
        <end position="83"/>
    </location>
</feature>
<dbReference type="CDD" id="cd00154">
    <property type="entry name" value="Rab"/>
    <property type="match status" value="1"/>
</dbReference>